<dbReference type="AlphaFoldDB" id="Q6IHT4"/>
<accession>Q6IHT4</accession>
<evidence type="ECO:0000313" key="1">
    <source>
        <dbReference type="EMBL" id="DAA03531.1"/>
    </source>
</evidence>
<name>Q6IHT4_DROME</name>
<organism evidence="1">
    <name type="scientific">Drosophila melanogaster</name>
    <name type="common">Fruit fly</name>
    <dbReference type="NCBI Taxonomy" id="7227"/>
    <lineage>
        <taxon>Eukaryota</taxon>
        <taxon>Metazoa</taxon>
        <taxon>Ecdysozoa</taxon>
        <taxon>Arthropoda</taxon>
        <taxon>Hexapoda</taxon>
        <taxon>Insecta</taxon>
        <taxon>Pterygota</taxon>
        <taxon>Neoptera</taxon>
        <taxon>Endopterygota</taxon>
        <taxon>Diptera</taxon>
        <taxon>Brachycera</taxon>
        <taxon>Muscomorpha</taxon>
        <taxon>Ephydroidea</taxon>
        <taxon>Drosophilidae</taxon>
        <taxon>Drosophila</taxon>
        <taxon>Sophophora</taxon>
    </lineage>
</organism>
<sequence>MWITRIEAPRKQVVLLRFRHMQIGIRCGNSYRAKNRNFQTAGQTICDSNWSPHHRPAATVAPLQLPREGGGLVGSWGAAKLALKGRPVAIKTMHDHGGDCDCD</sequence>
<proteinExistence type="predicted"/>
<dbReference type="EMBL" id="BK003332">
    <property type="protein sequence ID" value="DAA03531.1"/>
    <property type="molecule type" value="Genomic_DNA"/>
</dbReference>
<protein>
    <submittedName>
        <fullName evidence="1">HDC01070</fullName>
    </submittedName>
</protein>
<reference evidence="1" key="1">
    <citation type="journal article" date="2003" name="Genome Biol.">
        <title>An integrated gene annotation and transcriptional profiling approach towards the full gene content of the Drosophila genome.</title>
        <authorList>
            <person name="Hild M."/>
            <person name="Beckmann B."/>
            <person name="Haas S.A."/>
            <person name="Koch B."/>
            <person name="Solovyev V."/>
            <person name="Busold C."/>
            <person name="Fellenberg K."/>
            <person name="Boutros M."/>
            <person name="Vingron M."/>
            <person name="Sauer F."/>
            <person name="Hoheisel J.D."/>
            <person name="Paro R."/>
        </authorList>
    </citation>
    <scope>NUCLEOTIDE SEQUENCE</scope>
</reference>
<gene>
    <name evidence="1" type="ORF">HDC01070</name>
</gene>